<dbReference type="InterPro" id="IPR036758">
    <property type="entry name" value="At5g01610-like"/>
</dbReference>
<dbReference type="PANTHER" id="PTHR31676">
    <property type="entry name" value="T31J12.3 PROTEIN-RELATED"/>
    <property type="match status" value="1"/>
</dbReference>
<keyword evidence="1" id="KW-0732">Signal</keyword>
<dbReference type="Proteomes" id="UP001190926">
    <property type="component" value="Unassembled WGS sequence"/>
</dbReference>
<sequence length="163" mass="17780">MQAMPPTLFLLLLLAAVSAALHSAPPAATAAQNIYEVLKFYGFPPGLIPKDVVTGFELNPNSGQFTVHMDTPCRFTAYNYNIQIKTQISGVIGEEEIKNLHGVQVNIFGFWIDIREVDMIEDGEEIEFTAGRTAVDLPAYYFFNIPQCGCGFDCGHGVAGDSS</sequence>
<dbReference type="Gene3D" id="2.30.240.10">
    <property type="entry name" value="At5g01610-like"/>
    <property type="match status" value="1"/>
</dbReference>
<dbReference type="AlphaFoldDB" id="A0AAD4NXB1"/>
<evidence type="ECO:0000313" key="2">
    <source>
        <dbReference type="EMBL" id="KAH6755492.1"/>
    </source>
</evidence>
<dbReference type="InterPro" id="IPR007493">
    <property type="entry name" value="DUF538"/>
</dbReference>
<gene>
    <name evidence="2" type="ORF">C2S53_012384</name>
</gene>
<proteinExistence type="predicted"/>
<keyword evidence="3" id="KW-1185">Reference proteome</keyword>
<name>A0AAD4NXB1_PERFH</name>
<organism evidence="2 3">
    <name type="scientific">Perilla frutescens var. hirtella</name>
    <name type="common">Perilla citriodora</name>
    <name type="synonym">Perilla setoyensis</name>
    <dbReference type="NCBI Taxonomy" id="608512"/>
    <lineage>
        <taxon>Eukaryota</taxon>
        <taxon>Viridiplantae</taxon>
        <taxon>Streptophyta</taxon>
        <taxon>Embryophyta</taxon>
        <taxon>Tracheophyta</taxon>
        <taxon>Spermatophyta</taxon>
        <taxon>Magnoliopsida</taxon>
        <taxon>eudicotyledons</taxon>
        <taxon>Gunneridae</taxon>
        <taxon>Pentapetalae</taxon>
        <taxon>asterids</taxon>
        <taxon>lamiids</taxon>
        <taxon>Lamiales</taxon>
        <taxon>Lamiaceae</taxon>
        <taxon>Nepetoideae</taxon>
        <taxon>Elsholtzieae</taxon>
        <taxon>Perilla</taxon>
    </lineage>
</organism>
<evidence type="ECO:0000313" key="3">
    <source>
        <dbReference type="Proteomes" id="UP001190926"/>
    </source>
</evidence>
<dbReference type="EMBL" id="SDAM02029602">
    <property type="protein sequence ID" value="KAH6755492.1"/>
    <property type="molecule type" value="Genomic_DNA"/>
</dbReference>
<reference evidence="2 3" key="1">
    <citation type="journal article" date="2021" name="Nat. Commun.">
        <title>Incipient diploidization of the medicinal plant Perilla within 10,000 years.</title>
        <authorList>
            <person name="Zhang Y."/>
            <person name="Shen Q."/>
            <person name="Leng L."/>
            <person name="Zhang D."/>
            <person name="Chen S."/>
            <person name="Shi Y."/>
            <person name="Ning Z."/>
            <person name="Chen S."/>
        </authorList>
    </citation>
    <scope>NUCLEOTIDE SEQUENCE [LARGE SCALE GENOMIC DNA]</scope>
    <source>
        <strain evidence="3">cv. PC099</strain>
    </source>
</reference>
<feature type="signal peptide" evidence="1">
    <location>
        <begin position="1"/>
        <end position="19"/>
    </location>
</feature>
<protein>
    <submittedName>
        <fullName evidence="2">Uncharacterized protein</fullName>
    </submittedName>
</protein>
<evidence type="ECO:0000256" key="1">
    <source>
        <dbReference type="SAM" id="SignalP"/>
    </source>
</evidence>
<dbReference type="SUPFAM" id="SSF141562">
    <property type="entry name" value="At5g01610-like"/>
    <property type="match status" value="1"/>
</dbReference>
<comment type="caution">
    <text evidence="2">The sequence shown here is derived from an EMBL/GenBank/DDBJ whole genome shotgun (WGS) entry which is preliminary data.</text>
</comment>
<dbReference type="Pfam" id="PF04398">
    <property type="entry name" value="DUF538"/>
    <property type="match status" value="1"/>
</dbReference>
<feature type="chain" id="PRO_5041982975" evidence="1">
    <location>
        <begin position="20"/>
        <end position="163"/>
    </location>
</feature>
<accession>A0AAD4NXB1</accession>
<dbReference type="PANTHER" id="PTHR31676:SF173">
    <property type="entry name" value="DUF538 DOMAIN-CONTAINING PROTEIN"/>
    <property type="match status" value="1"/>
</dbReference>